<accession>A0AAD9D6M4</accession>
<feature type="signal peptide" evidence="9">
    <location>
        <begin position="1"/>
        <end position="41"/>
    </location>
</feature>
<keyword evidence="5" id="KW-0479">Metal-binding</keyword>
<proteinExistence type="inferred from homology"/>
<dbReference type="PANTHER" id="PTHR22930:SF85">
    <property type="entry name" value="GH03217P-RELATED"/>
    <property type="match status" value="1"/>
</dbReference>
<dbReference type="AlphaFoldDB" id="A0AAD9D6M4"/>
<evidence type="ECO:0000256" key="3">
    <source>
        <dbReference type="ARBA" id="ARBA00006958"/>
    </source>
</evidence>
<evidence type="ECO:0000256" key="1">
    <source>
        <dbReference type="ARBA" id="ARBA00001968"/>
    </source>
</evidence>
<feature type="domain" description="DDE Tnp4" evidence="10">
    <location>
        <begin position="301"/>
        <end position="462"/>
    </location>
</feature>
<evidence type="ECO:0000256" key="9">
    <source>
        <dbReference type="SAM" id="SignalP"/>
    </source>
</evidence>
<dbReference type="GO" id="GO:0005634">
    <property type="term" value="C:nucleus"/>
    <property type="evidence" value="ECO:0007669"/>
    <property type="project" value="UniProtKB-SubCell"/>
</dbReference>
<evidence type="ECO:0000256" key="4">
    <source>
        <dbReference type="ARBA" id="ARBA00022722"/>
    </source>
</evidence>
<dbReference type="GO" id="GO:0004519">
    <property type="term" value="F:endonuclease activity"/>
    <property type="evidence" value="ECO:0007669"/>
    <property type="project" value="UniProtKB-KW"/>
</dbReference>
<dbReference type="Pfam" id="PF13359">
    <property type="entry name" value="DDE_Tnp_4"/>
    <property type="match status" value="1"/>
</dbReference>
<dbReference type="Proteomes" id="UP001224775">
    <property type="component" value="Unassembled WGS sequence"/>
</dbReference>
<reference evidence="11" key="1">
    <citation type="submission" date="2023-06" db="EMBL/GenBank/DDBJ databases">
        <title>Survivors Of The Sea: Transcriptome response of Skeletonema marinoi to long-term dormancy.</title>
        <authorList>
            <person name="Pinder M.I.M."/>
            <person name="Kourtchenko O."/>
            <person name="Robertson E.K."/>
            <person name="Larsson T."/>
            <person name="Maumus F."/>
            <person name="Osuna-Cruz C.M."/>
            <person name="Vancaester E."/>
            <person name="Stenow R."/>
            <person name="Vandepoele K."/>
            <person name="Ploug H."/>
            <person name="Bruchert V."/>
            <person name="Godhe A."/>
            <person name="Topel M."/>
        </authorList>
    </citation>
    <scope>NUCLEOTIDE SEQUENCE</scope>
    <source>
        <strain evidence="11">R05AC</strain>
    </source>
</reference>
<protein>
    <submittedName>
        <fullName evidence="11">DDE superfamily endonuclease</fullName>
        <ecNumber evidence="11">3.1.-.-</ecNumber>
    </submittedName>
</protein>
<name>A0AAD9D6M4_9STRA</name>
<evidence type="ECO:0000259" key="10">
    <source>
        <dbReference type="Pfam" id="PF13359"/>
    </source>
</evidence>
<dbReference type="EMBL" id="JATAAI010000032">
    <property type="protein sequence ID" value="KAK1735852.1"/>
    <property type="molecule type" value="Genomic_DNA"/>
</dbReference>
<keyword evidence="9" id="KW-0732">Signal</keyword>
<dbReference type="InterPro" id="IPR027806">
    <property type="entry name" value="HARBI1_dom"/>
</dbReference>
<evidence type="ECO:0000256" key="6">
    <source>
        <dbReference type="ARBA" id="ARBA00022801"/>
    </source>
</evidence>
<feature type="region of interest" description="Disordered" evidence="8">
    <location>
        <begin position="509"/>
        <end position="530"/>
    </location>
</feature>
<gene>
    <name evidence="11" type="ORF">QTG54_013558</name>
</gene>
<comment type="cofactor">
    <cofactor evidence="1">
        <name>a divalent metal cation</name>
        <dbReference type="ChEBI" id="CHEBI:60240"/>
    </cofactor>
</comment>
<keyword evidence="4" id="KW-0540">Nuclease</keyword>
<keyword evidence="11" id="KW-0255">Endonuclease</keyword>
<feature type="chain" id="PRO_5042162834" evidence="9">
    <location>
        <begin position="42"/>
        <end position="574"/>
    </location>
</feature>
<keyword evidence="7" id="KW-0539">Nucleus</keyword>
<evidence type="ECO:0000256" key="5">
    <source>
        <dbReference type="ARBA" id="ARBA00022723"/>
    </source>
</evidence>
<dbReference type="GO" id="GO:0046872">
    <property type="term" value="F:metal ion binding"/>
    <property type="evidence" value="ECO:0007669"/>
    <property type="project" value="UniProtKB-KW"/>
</dbReference>
<comment type="similarity">
    <text evidence="3">Belongs to the HARBI1 family.</text>
</comment>
<comment type="caution">
    <text evidence="11">The sequence shown here is derived from an EMBL/GenBank/DDBJ whole genome shotgun (WGS) entry which is preliminary data.</text>
</comment>
<evidence type="ECO:0000256" key="2">
    <source>
        <dbReference type="ARBA" id="ARBA00004123"/>
    </source>
</evidence>
<dbReference type="GO" id="GO:0016787">
    <property type="term" value="F:hydrolase activity"/>
    <property type="evidence" value="ECO:0007669"/>
    <property type="project" value="UniProtKB-KW"/>
</dbReference>
<evidence type="ECO:0000256" key="8">
    <source>
        <dbReference type="SAM" id="MobiDB-lite"/>
    </source>
</evidence>
<comment type="subcellular location">
    <subcellularLocation>
        <location evidence="2">Nucleus</location>
    </subcellularLocation>
</comment>
<sequence length="574" mass="66715">MHLIIMSVMPPSPAMPQLRLSAAFILLLLINFLSSLAPVNGLYISSLTYCNKPHHHHHNICRHIIAKPMTRHRSDPFEKERVKRAKNVKRDLTKILLAMEEWNQAEDSVLADLLQKWHDTKQQKKAAARNRKCRQRRSWEQFQQYLTDRQFRRYFRMERGCFDYLCERIIDNVGEREFKSEIYLRDFKNGDATEADTLHQTNILHAHERTTGGFVSGEVKLALTLRLLAGGSYMDLALLFDVGFSTAYEIFHKVIKEWILDDRLVKINGVDYCEDDKRMEEVARGFAVASKNVINGCIGAIDGWIVKIRKPRRWKDLRGGDPATFFSRKGFFGINVQAIVDRKKRILYRNIIHRGAEHDSTAFKHSNFYEWLEKNWKKLAEKGLYFIGDSAYAIKSFLVTPFDNAVHGTPEDNYNFFHSSSRISVECAFGEIDLRWGILWSTLRFSLAHNVNVIDACMRLHNFIVDWREDKQGPCRTEVGMKERDLFEEDHRKFMAAYPDIDIYGVHGGEEDDRRDSNGNPLVGGRPSNLSKALADVGRKVRDTLCKDIESKKLVRPKINWFRHNNRVVDEVHA</sequence>
<dbReference type="InterPro" id="IPR045249">
    <property type="entry name" value="HARBI1-like"/>
</dbReference>
<evidence type="ECO:0000256" key="7">
    <source>
        <dbReference type="ARBA" id="ARBA00023242"/>
    </source>
</evidence>
<dbReference type="PANTHER" id="PTHR22930">
    <property type="match status" value="1"/>
</dbReference>
<evidence type="ECO:0000313" key="12">
    <source>
        <dbReference type="Proteomes" id="UP001224775"/>
    </source>
</evidence>
<dbReference type="EC" id="3.1.-.-" evidence="11"/>
<evidence type="ECO:0000313" key="11">
    <source>
        <dbReference type="EMBL" id="KAK1735852.1"/>
    </source>
</evidence>
<organism evidence="11 12">
    <name type="scientific">Skeletonema marinoi</name>
    <dbReference type="NCBI Taxonomy" id="267567"/>
    <lineage>
        <taxon>Eukaryota</taxon>
        <taxon>Sar</taxon>
        <taxon>Stramenopiles</taxon>
        <taxon>Ochrophyta</taxon>
        <taxon>Bacillariophyta</taxon>
        <taxon>Coscinodiscophyceae</taxon>
        <taxon>Thalassiosirophycidae</taxon>
        <taxon>Thalassiosirales</taxon>
        <taxon>Skeletonemataceae</taxon>
        <taxon>Skeletonema</taxon>
        <taxon>Skeletonema marinoi-dohrnii complex</taxon>
    </lineage>
</organism>
<keyword evidence="12" id="KW-1185">Reference proteome</keyword>
<keyword evidence="6 11" id="KW-0378">Hydrolase</keyword>